<evidence type="ECO:0000259" key="1">
    <source>
        <dbReference type="Pfam" id="PF12697"/>
    </source>
</evidence>
<name>A0A1H3AMR0_9ACTN</name>
<sequence length="246" mass="25300">MTEATTTNGARPTVALVHGAFADSSGWDDVVAQLLADGVGVRAVSNPLRGITHDAAYVASALSQIEGPVLAVGHSYGGAVITNAALRAGNVVGLVYVAGFAPDEGETLQDIESDSKDSVLTTALLQWSYPTGDSGTQTEFAIDPDRFHDAFASDVSEERARVMAATQRPISALGFGEPTAAPAWKSLPSWAVIPTGDRAAGSDVLRTMAARAGATVTEAEGSHVIMVSQPQVVTAVVRQALQAVSA</sequence>
<dbReference type="Proteomes" id="UP000198921">
    <property type="component" value="Unassembled WGS sequence"/>
</dbReference>
<dbReference type="SUPFAM" id="SSF53474">
    <property type="entry name" value="alpha/beta-Hydrolases"/>
    <property type="match status" value="1"/>
</dbReference>
<dbReference type="PANTHER" id="PTHR37017:SF11">
    <property type="entry name" value="ESTERASE_LIPASE_THIOESTERASE DOMAIN-CONTAINING PROTEIN"/>
    <property type="match status" value="1"/>
</dbReference>
<evidence type="ECO:0000313" key="3">
    <source>
        <dbReference type="Proteomes" id="UP000198921"/>
    </source>
</evidence>
<dbReference type="AlphaFoldDB" id="A0A1H3AMR0"/>
<dbReference type="InterPro" id="IPR052897">
    <property type="entry name" value="Sec-Metab_Biosynth_Hydrolase"/>
</dbReference>
<dbReference type="STRING" id="1137993.SAMN05660209_00106"/>
<proteinExistence type="predicted"/>
<dbReference type="Gene3D" id="3.40.50.1820">
    <property type="entry name" value="alpha/beta hydrolase"/>
    <property type="match status" value="1"/>
</dbReference>
<dbReference type="InterPro" id="IPR029058">
    <property type="entry name" value="AB_hydrolase_fold"/>
</dbReference>
<feature type="domain" description="AB hydrolase-1" evidence="1">
    <location>
        <begin position="16"/>
        <end position="235"/>
    </location>
</feature>
<dbReference type="EMBL" id="FNOT01000001">
    <property type="protein sequence ID" value="SDX30721.1"/>
    <property type="molecule type" value="Genomic_DNA"/>
</dbReference>
<dbReference type="Pfam" id="PF12697">
    <property type="entry name" value="Abhydrolase_6"/>
    <property type="match status" value="1"/>
</dbReference>
<dbReference type="OrthoDB" id="64996at2"/>
<dbReference type="InterPro" id="IPR000073">
    <property type="entry name" value="AB_hydrolase_1"/>
</dbReference>
<gene>
    <name evidence="2" type="ORF">SAMN05660209_00106</name>
</gene>
<evidence type="ECO:0000313" key="2">
    <source>
        <dbReference type="EMBL" id="SDX30721.1"/>
    </source>
</evidence>
<keyword evidence="3" id="KW-1185">Reference proteome</keyword>
<organism evidence="2 3">
    <name type="scientific">Geodermatophilus africanus</name>
    <dbReference type="NCBI Taxonomy" id="1137993"/>
    <lineage>
        <taxon>Bacteria</taxon>
        <taxon>Bacillati</taxon>
        <taxon>Actinomycetota</taxon>
        <taxon>Actinomycetes</taxon>
        <taxon>Geodermatophilales</taxon>
        <taxon>Geodermatophilaceae</taxon>
        <taxon>Geodermatophilus</taxon>
    </lineage>
</organism>
<dbReference type="RefSeq" id="WP_091150371.1">
    <property type="nucleotide sequence ID" value="NZ_FNOT01000001.1"/>
</dbReference>
<reference evidence="3" key="1">
    <citation type="submission" date="2016-10" db="EMBL/GenBank/DDBJ databases">
        <authorList>
            <person name="Varghese N."/>
            <person name="Submissions S."/>
        </authorList>
    </citation>
    <scope>NUCLEOTIDE SEQUENCE [LARGE SCALE GENOMIC DNA]</scope>
    <source>
        <strain evidence="3">DSM 45422</strain>
    </source>
</reference>
<dbReference type="PANTHER" id="PTHR37017">
    <property type="entry name" value="AB HYDROLASE-1 DOMAIN-CONTAINING PROTEIN-RELATED"/>
    <property type="match status" value="1"/>
</dbReference>
<protein>
    <submittedName>
        <fullName evidence="2">Pimeloyl-ACP methyl ester carboxylesterase</fullName>
    </submittedName>
</protein>
<accession>A0A1H3AMR0</accession>
<dbReference type="GO" id="GO:0003824">
    <property type="term" value="F:catalytic activity"/>
    <property type="evidence" value="ECO:0007669"/>
    <property type="project" value="UniProtKB-ARBA"/>
</dbReference>